<keyword evidence="12" id="KW-1185">Reference proteome</keyword>
<dbReference type="Proteomes" id="UP000092583">
    <property type="component" value="Unassembled WGS sequence"/>
</dbReference>
<dbReference type="GO" id="GO:0071039">
    <property type="term" value="P:nuclear polyadenylation-dependent CUT catabolic process"/>
    <property type="evidence" value="ECO:0007669"/>
    <property type="project" value="TreeGrafter"/>
</dbReference>
<feature type="compositionally biased region" description="Gly residues" evidence="9">
    <location>
        <begin position="480"/>
        <end position="491"/>
    </location>
</feature>
<name>A0A1B9IYF8_9TREE</name>
<protein>
    <recommendedName>
        <fullName evidence="10">CCHC-type domain-containing protein</fullName>
    </recommendedName>
</protein>
<feature type="compositionally biased region" description="Basic and acidic residues" evidence="9">
    <location>
        <begin position="690"/>
        <end position="702"/>
    </location>
</feature>
<dbReference type="GO" id="GO:0003723">
    <property type="term" value="F:RNA binding"/>
    <property type="evidence" value="ECO:0007669"/>
    <property type="project" value="TreeGrafter"/>
</dbReference>
<evidence type="ECO:0000259" key="10">
    <source>
        <dbReference type="PROSITE" id="PS50158"/>
    </source>
</evidence>
<dbReference type="Pfam" id="PF00098">
    <property type="entry name" value="zf-CCHC"/>
    <property type="match status" value="2"/>
</dbReference>
<feature type="compositionally biased region" description="Basic and acidic residues" evidence="9">
    <location>
        <begin position="57"/>
        <end position="67"/>
    </location>
</feature>
<proteinExistence type="predicted"/>
<feature type="region of interest" description="Disordered" evidence="9">
    <location>
        <begin position="167"/>
        <end position="186"/>
    </location>
</feature>
<evidence type="ECO:0000313" key="11">
    <source>
        <dbReference type="EMBL" id="OCF60578.1"/>
    </source>
</evidence>
<dbReference type="GO" id="GO:0071037">
    <property type="term" value="P:nuclear polyadenylation-dependent snRNA catabolic process"/>
    <property type="evidence" value="ECO:0007669"/>
    <property type="project" value="TreeGrafter"/>
</dbReference>
<dbReference type="GO" id="GO:0071035">
    <property type="term" value="P:nuclear polyadenylation-dependent rRNA catabolic process"/>
    <property type="evidence" value="ECO:0007669"/>
    <property type="project" value="TreeGrafter"/>
</dbReference>
<keyword evidence="2" id="KW-0507">mRNA processing</keyword>
<evidence type="ECO:0000256" key="8">
    <source>
        <dbReference type="PROSITE-ProRule" id="PRU00047"/>
    </source>
</evidence>
<accession>A0A1B9IYF8</accession>
<feature type="compositionally biased region" description="Polar residues" evidence="9">
    <location>
        <begin position="574"/>
        <end position="583"/>
    </location>
</feature>
<keyword evidence="7" id="KW-0539">Nucleus</keyword>
<evidence type="ECO:0000256" key="2">
    <source>
        <dbReference type="ARBA" id="ARBA00022664"/>
    </source>
</evidence>
<gene>
    <name evidence="11" type="ORF">L486_00213</name>
</gene>
<evidence type="ECO:0000256" key="6">
    <source>
        <dbReference type="ARBA" id="ARBA00022833"/>
    </source>
</evidence>
<organism evidence="11 12">
    <name type="scientific">Kwoniella mangroviensis CBS 10435</name>
    <dbReference type="NCBI Taxonomy" id="1331196"/>
    <lineage>
        <taxon>Eukaryota</taxon>
        <taxon>Fungi</taxon>
        <taxon>Dikarya</taxon>
        <taxon>Basidiomycota</taxon>
        <taxon>Agaricomycotina</taxon>
        <taxon>Tremellomycetes</taxon>
        <taxon>Tremellales</taxon>
        <taxon>Cryptococcaceae</taxon>
        <taxon>Kwoniella</taxon>
    </lineage>
</organism>
<feature type="region of interest" description="Disordered" evidence="9">
    <location>
        <begin position="81"/>
        <end position="161"/>
    </location>
</feature>
<dbReference type="PROSITE" id="PS50158">
    <property type="entry name" value="ZF_CCHC"/>
    <property type="match status" value="3"/>
</dbReference>
<evidence type="ECO:0000256" key="9">
    <source>
        <dbReference type="SAM" id="MobiDB-lite"/>
    </source>
</evidence>
<dbReference type="GO" id="GO:0071038">
    <property type="term" value="P:TRAMP-dependent tRNA surveillance pathway"/>
    <property type="evidence" value="ECO:0007669"/>
    <property type="project" value="TreeGrafter"/>
</dbReference>
<feature type="domain" description="CCHC-type" evidence="10">
    <location>
        <begin position="272"/>
        <end position="287"/>
    </location>
</feature>
<feature type="compositionally biased region" description="Basic residues" evidence="9">
    <location>
        <begin position="740"/>
        <end position="749"/>
    </location>
</feature>
<keyword evidence="5 8" id="KW-0863">Zinc-finger</keyword>
<evidence type="ECO:0000256" key="7">
    <source>
        <dbReference type="ARBA" id="ARBA00023242"/>
    </source>
</evidence>
<dbReference type="InterPro" id="IPR036875">
    <property type="entry name" value="Znf_CCHC_sf"/>
</dbReference>
<dbReference type="STRING" id="1331196.A0A1B9IYF8"/>
<dbReference type="EMBL" id="KI669459">
    <property type="protein sequence ID" value="OCF60578.1"/>
    <property type="molecule type" value="Genomic_DNA"/>
</dbReference>
<dbReference type="SUPFAM" id="SSF57756">
    <property type="entry name" value="Retrovirus zinc finger-like domains"/>
    <property type="match status" value="1"/>
</dbReference>
<reference evidence="12" key="2">
    <citation type="submission" date="2013-12" db="EMBL/GenBank/DDBJ databases">
        <title>Evolution of pathogenesis and genome organization in the Tremellales.</title>
        <authorList>
            <person name="Cuomo C."/>
            <person name="Litvintseva A."/>
            <person name="Heitman J."/>
            <person name="Chen Y."/>
            <person name="Sun S."/>
            <person name="Springer D."/>
            <person name="Dromer F."/>
            <person name="Young S."/>
            <person name="Zeng Q."/>
            <person name="Chapman S."/>
            <person name="Gujja S."/>
            <person name="Saif S."/>
            <person name="Birren B."/>
        </authorList>
    </citation>
    <scope>NUCLEOTIDE SEQUENCE [LARGE SCALE GENOMIC DNA]</scope>
    <source>
        <strain evidence="12">CBS 10435</strain>
    </source>
</reference>
<keyword evidence="6" id="KW-0862">Zinc</keyword>
<evidence type="ECO:0000256" key="5">
    <source>
        <dbReference type="ARBA" id="ARBA00022771"/>
    </source>
</evidence>
<dbReference type="GO" id="GO:0071031">
    <property type="term" value="P:nuclear mRNA surveillance of mRNA 3'-end processing"/>
    <property type="evidence" value="ECO:0007669"/>
    <property type="project" value="TreeGrafter"/>
</dbReference>
<comment type="subcellular location">
    <subcellularLocation>
        <location evidence="1">Nucleus</location>
    </subcellularLocation>
</comment>
<dbReference type="PANTHER" id="PTHR46543:SF1">
    <property type="entry name" value="ZINC FINGER CCHC DOMAIN-CONTAINING PROTEIN 7"/>
    <property type="match status" value="1"/>
</dbReference>
<feature type="region of interest" description="Disordered" evidence="9">
    <location>
        <begin position="395"/>
        <end position="775"/>
    </location>
</feature>
<dbReference type="AlphaFoldDB" id="A0A1B9IYF8"/>
<dbReference type="GO" id="GO:0006397">
    <property type="term" value="P:mRNA processing"/>
    <property type="evidence" value="ECO:0007669"/>
    <property type="project" value="UniProtKB-KW"/>
</dbReference>
<sequence length="775" mass="83768">MSRTISAGPSRGTTPILSTYAPSAFTPLPRSLLAGTGFRFSPTPPPEAGSSRSPPQRKNDIEPGEIKENIVGADIFIDEIPQISPSLPGTSNAQDVSANSSSDHFQPPGLFSTGMIPSLTTSKKGVNVELQKPNDVNSKSKGKEKAKEEEELAESSLLLPSHVLVDSTSPSKMRIDEGDDGRADQEDNEDMMEGLYFVDDDISKGSKRYFDAEDDGPKEVEATFLATADQSKICQNCKRPGHRSKDCKHIICTTCGAEDAHERRDCPVGLVCFGCGGRGHRKQDCPDPVSRSSRRTGCDRCGSRDHTENTCHTLWRVYSYLSTDARADIIRDKMSAEGWEKEAIGGRASEEWCYNCAREGHLGDDCSKRRGSLARLTVPSAFSHEMSSRGPFFTTSLRRNADLPPPTHSRFDDDGGQDDYDNLPFISGGYKNFGGSSAGRKTREKEKARQMQLERERHFGVGGGSDDEPSWFDQSRNSRSGGGLNIRGRGGAYSTPNNRDRGRRPWDSEYRERERERERDPGHSSYSSHGQRNRSRSPSPRPPSSRKPNDTSNKNNDRNRNGTMPFSHGHLMDQNGNGRSVPSSAPAKVISFGKLSQPGTRSNNGAKELINRALGGGGEGESQSTPTGKNRKGNASGSPLVKTPVVEIPTSSSSSRSGRKRKAKGGASGSEKDWESEWRSNGNGGGKVDNWGKELDQVRKAENGGIKIKGKSGEMNAAMGGRHNVSLPAKPTTPNTGGKGKGKGKSKSKGKGDEGGKGQGARAGGTGQRYHGGYD</sequence>
<feature type="domain" description="CCHC-type" evidence="10">
    <location>
        <begin position="353"/>
        <end position="368"/>
    </location>
</feature>
<evidence type="ECO:0000256" key="3">
    <source>
        <dbReference type="ARBA" id="ARBA00022723"/>
    </source>
</evidence>
<evidence type="ECO:0000256" key="4">
    <source>
        <dbReference type="ARBA" id="ARBA00022737"/>
    </source>
</evidence>
<feature type="compositionally biased region" description="Polar residues" evidence="9">
    <location>
        <begin position="621"/>
        <end position="637"/>
    </location>
</feature>
<feature type="compositionally biased region" description="Polar residues" evidence="9">
    <location>
        <begin position="83"/>
        <end position="104"/>
    </location>
</feature>
<feature type="region of interest" description="Disordered" evidence="9">
    <location>
        <begin position="1"/>
        <end position="67"/>
    </location>
</feature>
<feature type="compositionally biased region" description="Basic and acidic residues" evidence="9">
    <location>
        <begin position="498"/>
        <end position="522"/>
    </location>
</feature>
<dbReference type="OrthoDB" id="7608935at2759"/>
<dbReference type="Gene3D" id="4.10.60.10">
    <property type="entry name" value="Zinc finger, CCHC-type"/>
    <property type="match status" value="1"/>
</dbReference>
<feature type="domain" description="CCHC-type" evidence="10">
    <location>
        <begin position="234"/>
        <end position="248"/>
    </location>
</feature>
<keyword evidence="4" id="KW-0677">Repeat</keyword>
<dbReference type="GO" id="GO:0031499">
    <property type="term" value="C:TRAMP complex"/>
    <property type="evidence" value="ECO:0007669"/>
    <property type="project" value="TreeGrafter"/>
</dbReference>
<feature type="compositionally biased region" description="Basic and acidic residues" evidence="9">
    <location>
        <begin position="173"/>
        <end position="185"/>
    </location>
</feature>
<reference evidence="11 12" key="1">
    <citation type="submission" date="2013-07" db="EMBL/GenBank/DDBJ databases">
        <title>The Genome Sequence of Kwoniella mangroviensis CBS10435.</title>
        <authorList>
            <consortium name="The Broad Institute Genome Sequencing Platform"/>
            <person name="Cuomo C."/>
            <person name="Litvintseva A."/>
            <person name="Chen Y."/>
            <person name="Heitman J."/>
            <person name="Sun S."/>
            <person name="Springer D."/>
            <person name="Dromer F."/>
            <person name="Young S.K."/>
            <person name="Zeng Q."/>
            <person name="Gargeya S."/>
            <person name="Fitzgerald M."/>
            <person name="Abouelleil A."/>
            <person name="Alvarado L."/>
            <person name="Berlin A.M."/>
            <person name="Chapman S.B."/>
            <person name="Dewar J."/>
            <person name="Goldberg J."/>
            <person name="Griggs A."/>
            <person name="Gujja S."/>
            <person name="Hansen M."/>
            <person name="Howarth C."/>
            <person name="Imamovic A."/>
            <person name="Larimer J."/>
            <person name="McCowan C."/>
            <person name="Murphy C."/>
            <person name="Pearson M."/>
            <person name="Priest M."/>
            <person name="Roberts A."/>
            <person name="Saif S."/>
            <person name="Shea T."/>
            <person name="Sykes S."/>
            <person name="Wortman J."/>
            <person name="Nusbaum C."/>
            <person name="Birren B."/>
        </authorList>
    </citation>
    <scope>NUCLEOTIDE SEQUENCE [LARGE SCALE GENOMIC DNA]</scope>
    <source>
        <strain evidence="11 12">CBS 10435</strain>
    </source>
</reference>
<dbReference type="SMART" id="SM00343">
    <property type="entry name" value="ZnF_C2HC"/>
    <property type="match status" value="5"/>
</dbReference>
<dbReference type="GO" id="GO:0071036">
    <property type="term" value="P:nuclear polyadenylation-dependent snoRNA catabolic process"/>
    <property type="evidence" value="ECO:0007669"/>
    <property type="project" value="TreeGrafter"/>
</dbReference>
<dbReference type="GO" id="GO:0008270">
    <property type="term" value="F:zinc ion binding"/>
    <property type="evidence" value="ECO:0007669"/>
    <property type="project" value="UniProtKB-KW"/>
</dbReference>
<feature type="compositionally biased region" description="Gly residues" evidence="9">
    <location>
        <begin position="757"/>
        <end position="767"/>
    </location>
</feature>
<evidence type="ECO:0000313" key="12">
    <source>
        <dbReference type="Proteomes" id="UP000092583"/>
    </source>
</evidence>
<dbReference type="PANTHER" id="PTHR46543">
    <property type="entry name" value="ZINC FINGER CCHC DOMAIN-CONTAINING PROTEIN 7"/>
    <property type="match status" value="1"/>
</dbReference>
<feature type="compositionally biased region" description="Polar residues" evidence="9">
    <location>
        <begin position="1"/>
        <end position="21"/>
    </location>
</feature>
<dbReference type="InterPro" id="IPR051644">
    <property type="entry name" value="TRAMP_AT-DNA-binding"/>
</dbReference>
<dbReference type="InterPro" id="IPR001878">
    <property type="entry name" value="Znf_CCHC"/>
</dbReference>
<evidence type="ECO:0000256" key="1">
    <source>
        <dbReference type="ARBA" id="ARBA00004123"/>
    </source>
</evidence>
<keyword evidence="3" id="KW-0479">Metal-binding</keyword>
<feature type="compositionally biased region" description="Basic and acidic residues" evidence="9">
    <location>
        <begin position="441"/>
        <end position="459"/>
    </location>
</feature>